<evidence type="ECO:0000313" key="3">
    <source>
        <dbReference type="Proteomes" id="UP000586095"/>
    </source>
</evidence>
<feature type="transmembrane region" description="Helical" evidence="1">
    <location>
        <begin position="6"/>
        <end position="27"/>
    </location>
</feature>
<dbReference type="Gene3D" id="3.40.50.720">
    <property type="entry name" value="NAD(P)-binding Rossmann-like Domain"/>
    <property type="match status" value="1"/>
</dbReference>
<keyword evidence="3" id="KW-1185">Reference proteome</keyword>
<proteinExistence type="predicted"/>
<dbReference type="SUPFAM" id="SSF51735">
    <property type="entry name" value="NAD(P)-binding Rossmann-fold domains"/>
    <property type="match status" value="1"/>
</dbReference>
<dbReference type="AlphaFoldDB" id="A0A852QVN3"/>
<comment type="caution">
    <text evidence="2">The sequence shown here is derived from an EMBL/GenBank/DDBJ whole genome shotgun (WGS) entry which is preliminary data.</text>
</comment>
<keyword evidence="1" id="KW-1133">Transmembrane helix</keyword>
<name>A0A852QVN3_9MICO</name>
<organism evidence="2 3">
    <name type="scientific">Leucobacter aridicollis</name>
    <dbReference type="NCBI Taxonomy" id="283878"/>
    <lineage>
        <taxon>Bacteria</taxon>
        <taxon>Bacillati</taxon>
        <taxon>Actinomycetota</taxon>
        <taxon>Actinomycetes</taxon>
        <taxon>Micrococcales</taxon>
        <taxon>Microbacteriaceae</taxon>
        <taxon>Leucobacter</taxon>
    </lineage>
</organism>
<sequence length="160" mass="16859">MTQPSSYLVVGGSGILAPAVTQLVAAGHRVTAMSRSRQAPAGASWLRCDGHSLTAFSAAASDTRWAHAIVYVPAVSADTLALIRDHVDGTVVVLRTSKAAAPENTRDHNDDELILGWVELPHGTSRWHTPAEVSAAALRVARGEPLSVLGSVRPWEGRPA</sequence>
<reference evidence="2 3" key="1">
    <citation type="submission" date="2020-07" db="EMBL/GenBank/DDBJ databases">
        <title>Sequencing the genomes of 1000 actinobacteria strains.</title>
        <authorList>
            <person name="Klenk H.-P."/>
        </authorList>
    </citation>
    <scope>NUCLEOTIDE SEQUENCE [LARGE SCALE GENOMIC DNA]</scope>
    <source>
        <strain evidence="2 3">DSM 17380</strain>
    </source>
</reference>
<protein>
    <recommendedName>
        <fullName evidence="4">NAD(P)-binding domain-containing protein</fullName>
    </recommendedName>
</protein>
<evidence type="ECO:0008006" key="4">
    <source>
        <dbReference type="Google" id="ProtNLM"/>
    </source>
</evidence>
<evidence type="ECO:0000256" key="1">
    <source>
        <dbReference type="SAM" id="Phobius"/>
    </source>
</evidence>
<keyword evidence="1" id="KW-0812">Transmembrane</keyword>
<keyword evidence="1" id="KW-0472">Membrane</keyword>
<gene>
    <name evidence="2" type="ORF">BJ960_000194</name>
</gene>
<dbReference type="EMBL" id="JACCBD010000001">
    <property type="protein sequence ID" value="NYD25391.1"/>
    <property type="molecule type" value="Genomic_DNA"/>
</dbReference>
<dbReference type="InterPro" id="IPR036291">
    <property type="entry name" value="NAD(P)-bd_dom_sf"/>
</dbReference>
<dbReference type="Proteomes" id="UP000586095">
    <property type="component" value="Unassembled WGS sequence"/>
</dbReference>
<evidence type="ECO:0000313" key="2">
    <source>
        <dbReference type="EMBL" id="NYD25391.1"/>
    </source>
</evidence>
<accession>A0A852QVN3</accession>